<accession>A0A2S5R9W4</accession>
<dbReference type="EMBL" id="PHHC01000080">
    <property type="protein sequence ID" value="PPE03925.1"/>
    <property type="molecule type" value="Genomic_DNA"/>
</dbReference>
<dbReference type="Proteomes" id="UP000239425">
    <property type="component" value="Unassembled WGS sequence"/>
</dbReference>
<name>A0A2S5R9W4_9PROT</name>
<comment type="caution">
    <text evidence="1">The sequence shown here is derived from an EMBL/GenBank/DDBJ whole genome shotgun (WGS) entry which is preliminary data.</text>
</comment>
<evidence type="ECO:0000313" key="1">
    <source>
        <dbReference type="EMBL" id="PPE03925.1"/>
    </source>
</evidence>
<keyword evidence="2" id="KW-1185">Reference proteome</keyword>
<sequence length="73" mass="8261">MYAILCTTRDSHINHFSNLLRIILVKASEINALADSVDLSYSLDSLLKCFNQANERSTPCLHCFIILSKDPYV</sequence>
<protein>
    <submittedName>
        <fullName evidence="1">Uncharacterized protein</fullName>
    </submittedName>
</protein>
<proteinExistence type="predicted"/>
<reference evidence="1 2" key="1">
    <citation type="submission" date="2017-11" db="EMBL/GenBank/DDBJ databases">
        <title>Comparative genomic analysis of Holospora spp., intranuclear symbionts of paramecia.</title>
        <authorList>
            <person name="Garushyants S.K."/>
            <person name="Beliavskaya A."/>
            <person name="Malko D.B."/>
            <person name="Logacheva M.D."/>
            <person name="Rautian M.S."/>
            <person name="Gelfand M.S."/>
        </authorList>
    </citation>
    <scope>NUCLEOTIDE SEQUENCE [LARGE SCALE GENOMIC DNA]</scope>
    <source>
        <strain evidence="2">02AZ16</strain>
    </source>
</reference>
<gene>
    <name evidence="1" type="ORF">HCUR_00705</name>
</gene>
<organism evidence="1 2">
    <name type="scientific">Holospora curviuscula</name>
    <dbReference type="NCBI Taxonomy" id="1082868"/>
    <lineage>
        <taxon>Bacteria</taxon>
        <taxon>Pseudomonadati</taxon>
        <taxon>Pseudomonadota</taxon>
        <taxon>Alphaproteobacteria</taxon>
        <taxon>Holosporales</taxon>
        <taxon>Holosporaceae</taxon>
        <taxon>Holospora</taxon>
    </lineage>
</organism>
<dbReference type="AlphaFoldDB" id="A0A2S5R9W4"/>
<evidence type="ECO:0000313" key="2">
    <source>
        <dbReference type="Proteomes" id="UP000239425"/>
    </source>
</evidence>